<organism evidence="7 8">
    <name type="scientific">Herminiimonas aquatilis</name>
    <dbReference type="NCBI Taxonomy" id="345342"/>
    <lineage>
        <taxon>Bacteria</taxon>
        <taxon>Pseudomonadati</taxon>
        <taxon>Pseudomonadota</taxon>
        <taxon>Betaproteobacteria</taxon>
        <taxon>Burkholderiales</taxon>
        <taxon>Oxalobacteraceae</taxon>
        <taxon>Herminiimonas</taxon>
    </lineage>
</organism>
<evidence type="ECO:0000256" key="2">
    <source>
        <dbReference type="ARBA" id="ARBA00022748"/>
    </source>
</evidence>
<dbReference type="PANTHER" id="PTHR42852:SF6">
    <property type="entry name" value="THIOL:DISULFIDE INTERCHANGE PROTEIN DSBE"/>
    <property type="match status" value="1"/>
</dbReference>
<sequence length="279" mass="31256">MSGLGPIPFSVLALFFAMFVAWTVARLFAKRQKESSFKKAGDKVLDTIAIGFLSARVVYIAIWWSEYSASPRSILAISDGGFSWVGGVVGSAIYLFVRTRKQTQLRKPVIFGIISGAFALNIGLYLQSVNPDNAPRLPTTVFSDSDGGPVTLSDIQKRPVVVNLWASWCPPCRREMPAFRRAEEAFPEVKFVMLNQGESQAVVFKFLEKEKLEFEHMVLDRGSLLMREARISGLPTTLFFDSEGRLMDRHMGEFTLPALYDSLRRNFNITAQAAEKEQP</sequence>
<keyword evidence="5" id="KW-0812">Transmembrane</keyword>
<comment type="caution">
    <text evidence="7">The sequence shown here is derived from an EMBL/GenBank/DDBJ whole genome shotgun (WGS) entry which is preliminary data.</text>
</comment>
<dbReference type="Gene3D" id="3.40.30.10">
    <property type="entry name" value="Glutaredoxin"/>
    <property type="match status" value="1"/>
</dbReference>
<feature type="domain" description="Thioredoxin" evidence="6">
    <location>
        <begin position="131"/>
        <end position="268"/>
    </location>
</feature>
<comment type="subcellular location">
    <subcellularLocation>
        <location evidence="1">Cell envelope</location>
    </subcellularLocation>
</comment>
<evidence type="ECO:0000256" key="1">
    <source>
        <dbReference type="ARBA" id="ARBA00004196"/>
    </source>
</evidence>
<dbReference type="InterPro" id="IPR000866">
    <property type="entry name" value="AhpC/TSA"/>
</dbReference>
<evidence type="ECO:0000259" key="6">
    <source>
        <dbReference type="PROSITE" id="PS51352"/>
    </source>
</evidence>
<keyword evidence="4" id="KW-0676">Redox-active center</keyword>
<feature type="transmembrane region" description="Helical" evidence="5">
    <location>
        <begin position="6"/>
        <end position="24"/>
    </location>
</feature>
<dbReference type="InterPro" id="IPR050553">
    <property type="entry name" value="Thioredoxin_ResA/DsbE_sf"/>
</dbReference>
<evidence type="ECO:0000256" key="4">
    <source>
        <dbReference type="ARBA" id="ARBA00023284"/>
    </source>
</evidence>
<dbReference type="Pfam" id="PF00578">
    <property type="entry name" value="AhpC-TSA"/>
    <property type="match status" value="1"/>
</dbReference>
<keyword evidence="7" id="KW-0328">Glycosyltransferase</keyword>
<dbReference type="PROSITE" id="PS51352">
    <property type="entry name" value="THIOREDOXIN_2"/>
    <property type="match status" value="1"/>
</dbReference>
<keyword evidence="5" id="KW-0472">Membrane</keyword>
<dbReference type="CDD" id="cd02966">
    <property type="entry name" value="TlpA_like_family"/>
    <property type="match status" value="1"/>
</dbReference>
<dbReference type="InterPro" id="IPR017937">
    <property type="entry name" value="Thioredoxin_CS"/>
</dbReference>
<keyword evidence="8" id="KW-1185">Reference proteome</keyword>
<feature type="transmembrane region" description="Helical" evidence="5">
    <location>
        <begin position="109"/>
        <end position="126"/>
    </location>
</feature>
<dbReference type="SUPFAM" id="SSF52833">
    <property type="entry name" value="Thioredoxin-like"/>
    <property type="match status" value="1"/>
</dbReference>
<keyword evidence="7" id="KW-0808">Transferase</keyword>
<keyword evidence="3" id="KW-1015">Disulfide bond</keyword>
<dbReference type="Proteomes" id="UP001596379">
    <property type="component" value="Unassembled WGS sequence"/>
</dbReference>
<evidence type="ECO:0000313" key="7">
    <source>
        <dbReference type="EMBL" id="MFC7298645.1"/>
    </source>
</evidence>
<gene>
    <name evidence="7" type="ORF">ACFQO0_09375</name>
</gene>
<feature type="transmembrane region" description="Helical" evidence="5">
    <location>
        <begin position="44"/>
        <end position="62"/>
    </location>
</feature>
<dbReference type="Pfam" id="PF01790">
    <property type="entry name" value="LGT"/>
    <property type="match status" value="1"/>
</dbReference>
<dbReference type="InterPro" id="IPR001640">
    <property type="entry name" value="Lgt"/>
</dbReference>
<protein>
    <submittedName>
        <fullName evidence="7">Prolipoprotein diacylglyceryl transferase family protein</fullName>
        <ecNumber evidence="7">2.4.99.-</ecNumber>
    </submittedName>
</protein>
<dbReference type="GO" id="GO:0016757">
    <property type="term" value="F:glycosyltransferase activity"/>
    <property type="evidence" value="ECO:0007669"/>
    <property type="project" value="UniProtKB-KW"/>
</dbReference>
<dbReference type="EMBL" id="JBHTCC010000001">
    <property type="protein sequence ID" value="MFC7298645.1"/>
    <property type="molecule type" value="Genomic_DNA"/>
</dbReference>
<evidence type="ECO:0000313" key="8">
    <source>
        <dbReference type="Proteomes" id="UP001596379"/>
    </source>
</evidence>
<evidence type="ECO:0000256" key="5">
    <source>
        <dbReference type="SAM" id="Phobius"/>
    </source>
</evidence>
<dbReference type="EC" id="2.4.99.-" evidence="7"/>
<reference evidence="8" key="1">
    <citation type="journal article" date="2019" name="Int. J. Syst. Evol. Microbiol.">
        <title>The Global Catalogue of Microorganisms (GCM) 10K type strain sequencing project: providing services to taxonomists for standard genome sequencing and annotation.</title>
        <authorList>
            <consortium name="The Broad Institute Genomics Platform"/>
            <consortium name="The Broad Institute Genome Sequencing Center for Infectious Disease"/>
            <person name="Wu L."/>
            <person name="Ma J."/>
        </authorList>
    </citation>
    <scope>NUCLEOTIDE SEQUENCE [LARGE SCALE GENOMIC DNA]</scope>
    <source>
        <strain evidence="8">CCUG 36956</strain>
    </source>
</reference>
<name>A0ABW2J574_9BURK</name>
<accession>A0ABW2J574</accession>
<dbReference type="PROSITE" id="PS00194">
    <property type="entry name" value="THIOREDOXIN_1"/>
    <property type="match status" value="1"/>
</dbReference>
<feature type="transmembrane region" description="Helical" evidence="5">
    <location>
        <begin position="74"/>
        <end position="97"/>
    </location>
</feature>
<dbReference type="InterPro" id="IPR013766">
    <property type="entry name" value="Thioredoxin_domain"/>
</dbReference>
<keyword evidence="2" id="KW-0201">Cytochrome c-type biogenesis</keyword>
<dbReference type="RefSeq" id="WP_012080908.1">
    <property type="nucleotide sequence ID" value="NZ_JBHTCC010000001.1"/>
</dbReference>
<keyword evidence="5" id="KW-1133">Transmembrane helix</keyword>
<dbReference type="PANTHER" id="PTHR42852">
    <property type="entry name" value="THIOL:DISULFIDE INTERCHANGE PROTEIN DSBE"/>
    <property type="match status" value="1"/>
</dbReference>
<dbReference type="InterPro" id="IPR036249">
    <property type="entry name" value="Thioredoxin-like_sf"/>
</dbReference>
<proteinExistence type="predicted"/>
<evidence type="ECO:0000256" key="3">
    <source>
        <dbReference type="ARBA" id="ARBA00023157"/>
    </source>
</evidence>